<keyword evidence="3" id="KW-1003">Cell membrane</keyword>
<keyword evidence="5 7" id="KW-1133">Transmembrane helix</keyword>
<evidence type="ECO:0000256" key="6">
    <source>
        <dbReference type="ARBA" id="ARBA00023136"/>
    </source>
</evidence>
<feature type="transmembrane region" description="Helical" evidence="7">
    <location>
        <begin position="203"/>
        <end position="224"/>
    </location>
</feature>
<keyword evidence="2" id="KW-0813">Transport</keyword>
<feature type="transmembrane region" description="Helical" evidence="7">
    <location>
        <begin position="236"/>
        <end position="256"/>
    </location>
</feature>
<reference evidence="8" key="1">
    <citation type="journal article" date="2012" name="J. Biol. Chem.">
        <title>Spider glue proteins have distinct architectures compared with traditional spidroin family members.</title>
        <authorList>
            <person name="Vasanthavada K."/>
            <person name="Hu X."/>
            <person name="Tuton-Blasingame T."/>
            <person name="Hsia Y."/>
            <person name="Sampath S."/>
            <person name="Pacheco R."/>
            <person name="Freeark J."/>
            <person name="Falick A.M."/>
            <person name="Tang S."/>
            <person name="Fong J."/>
            <person name="Kohler K."/>
            <person name="La Mattina-Hawkins C."/>
            <person name="Vierra C."/>
        </authorList>
    </citation>
    <scope>NUCLEOTIDE SEQUENCE</scope>
</reference>
<feature type="transmembrane region" description="Helical" evidence="7">
    <location>
        <begin position="55"/>
        <end position="74"/>
    </location>
</feature>
<feature type="non-terminal residue" evidence="8">
    <location>
        <position position="295"/>
    </location>
</feature>
<evidence type="ECO:0000256" key="5">
    <source>
        <dbReference type="ARBA" id="ARBA00022989"/>
    </source>
</evidence>
<evidence type="ECO:0000256" key="2">
    <source>
        <dbReference type="ARBA" id="ARBA00022448"/>
    </source>
</evidence>
<dbReference type="GO" id="GO:0016020">
    <property type="term" value="C:membrane"/>
    <property type="evidence" value="ECO:0007669"/>
    <property type="project" value="UniProtKB-SubCell"/>
</dbReference>
<dbReference type="PANTHER" id="PTHR36838">
    <property type="entry name" value="AUXIN EFFLUX CARRIER FAMILY PROTEIN"/>
    <property type="match status" value="1"/>
</dbReference>
<dbReference type="GO" id="GO:0055085">
    <property type="term" value="P:transmembrane transport"/>
    <property type="evidence" value="ECO:0007669"/>
    <property type="project" value="InterPro"/>
</dbReference>
<keyword evidence="4 7" id="KW-0812">Transmembrane</keyword>
<feature type="transmembrane region" description="Helical" evidence="7">
    <location>
        <begin position="25"/>
        <end position="43"/>
    </location>
</feature>
<feature type="transmembrane region" description="Helical" evidence="7">
    <location>
        <begin position="145"/>
        <end position="168"/>
    </location>
</feature>
<sequence length="295" mass="33387">MDNYTFHHHHHNYSIIASSYTFQDFYPVLTQSYLIIAAGYLVARFQLLSAADRRGTNAFVSYIGMPGIICLTLADADLTYIRWELLMSLFLGKLFVFVLVALLAYWVTANFGIAGVLAIFCVHCNDLPVGNPIMSAIYKNYRPKMITYLFFMHVLTLVVFVPLGQLLIEVYRTQQNRKKELQKTNTPPKIVISRKELMGAFQVLLKAIPAVIATGMGIIFNYIFEPHMNKVLHQPLTVVAQTVPGMVLCILGFSFVCKERYLLTSAVVLASLLLVVKMFLTPIILHSITRLLTER</sequence>
<name>J7G1Q8_LATHE</name>
<dbReference type="PANTHER" id="PTHR36838:SF3">
    <property type="entry name" value="TRANSPORTER AUXIN EFFLUX CARRIER EC FAMILY"/>
    <property type="match status" value="1"/>
</dbReference>
<proteinExistence type="evidence at transcript level"/>
<keyword evidence="6 7" id="KW-0472">Membrane</keyword>
<feature type="transmembrane region" description="Helical" evidence="7">
    <location>
        <begin position="262"/>
        <end position="285"/>
    </location>
</feature>
<evidence type="ECO:0000256" key="4">
    <source>
        <dbReference type="ARBA" id="ARBA00022692"/>
    </source>
</evidence>
<evidence type="ECO:0000256" key="3">
    <source>
        <dbReference type="ARBA" id="ARBA00022475"/>
    </source>
</evidence>
<evidence type="ECO:0000313" key="8">
    <source>
        <dbReference type="EMBL" id="AFP57561.1"/>
    </source>
</evidence>
<protein>
    <submittedName>
        <fullName evidence="8">Putative integral membrane protein</fullName>
    </submittedName>
</protein>
<dbReference type="InterPro" id="IPR004776">
    <property type="entry name" value="Mem_transp_PIN-like"/>
</dbReference>
<evidence type="ECO:0000256" key="1">
    <source>
        <dbReference type="ARBA" id="ARBA00004141"/>
    </source>
</evidence>
<organism evidence="8">
    <name type="scientific">Latrodectus hesperus</name>
    <name type="common">Western black widow spider</name>
    <dbReference type="NCBI Taxonomy" id="256737"/>
    <lineage>
        <taxon>Eukaryota</taxon>
        <taxon>Metazoa</taxon>
        <taxon>Ecdysozoa</taxon>
        <taxon>Arthropoda</taxon>
        <taxon>Chelicerata</taxon>
        <taxon>Arachnida</taxon>
        <taxon>Araneae</taxon>
        <taxon>Araneomorphae</taxon>
        <taxon>Entelegynae</taxon>
        <taxon>Araneoidea</taxon>
        <taxon>Theridiidae</taxon>
        <taxon>Latrodectus</taxon>
    </lineage>
</organism>
<dbReference type="AlphaFoldDB" id="J7G1Q8"/>
<comment type="subcellular location">
    <subcellularLocation>
        <location evidence="1">Membrane</location>
        <topology evidence="1">Multi-pass membrane protein</topology>
    </subcellularLocation>
</comment>
<evidence type="ECO:0000256" key="7">
    <source>
        <dbReference type="SAM" id="Phobius"/>
    </source>
</evidence>
<dbReference type="Pfam" id="PF03547">
    <property type="entry name" value="Mem_trans"/>
    <property type="match status" value="1"/>
</dbReference>
<dbReference type="EMBL" id="JX262191">
    <property type="protein sequence ID" value="AFP57561.1"/>
    <property type="molecule type" value="mRNA"/>
</dbReference>
<accession>J7G1Q8</accession>
<feature type="transmembrane region" description="Helical" evidence="7">
    <location>
        <begin position="94"/>
        <end position="124"/>
    </location>
</feature>